<accession>A0A6G0WNF7</accession>
<feature type="chain" id="PRO_5026191554" description="Acylphosphatase-like domain-containing protein" evidence="1">
    <location>
        <begin position="23"/>
        <end position="136"/>
    </location>
</feature>
<keyword evidence="1" id="KW-0732">Signal</keyword>
<sequence>MRWKEVAVNALVAALLADEVDGTPPPFHGFRFELRDPSLSPEKIADQARKHACFGWVQPTPRDSLVGEVRCRGRHGQNMQSWIESNPQANVLVYPSTKIRYHFTSFRVLDRERRTCFQTAPHACEPTLVPPAKDEL</sequence>
<evidence type="ECO:0008006" key="4">
    <source>
        <dbReference type="Google" id="ProtNLM"/>
    </source>
</evidence>
<evidence type="ECO:0000313" key="3">
    <source>
        <dbReference type="Proteomes" id="UP000481153"/>
    </source>
</evidence>
<feature type="signal peptide" evidence="1">
    <location>
        <begin position="1"/>
        <end position="22"/>
    </location>
</feature>
<dbReference type="EMBL" id="VJMJ01000172">
    <property type="protein sequence ID" value="KAF0728867.1"/>
    <property type="molecule type" value="Genomic_DNA"/>
</dbReference>
<keyword evidence="3" id="KW-1185">Reference proteome</keyword>
<protein>
    <recommendedName>
        <fullName evidence="4">Acylphosphatase-like domain-containing protein</fullName>
    </recommendedName>
</protein>
<dbReference type="VEuPathDB" id="FungiDB:AeMF1_010773"/>
<evidence type="ECO:0000256" key="1">
    <source>
        <dbReference type="SAM" id="SignalP"/>
    </source>
</evidence>
<gene>
    <name evidence="2" type="ORF">Ae201684_013436</name>
</gene>
<comment type="caution">
    <text evidence="2">The sequence shown here is derived from an EMBL/GenBank/DDBJ whole genome shotgun (WGS) entry which is preliminary data.</text>
</comment>
<organism evidence="2 3">
    <name type="scientific">Aphanomyces euteiches</name>
    <dbReference type="NCBI Taxonomy" id="100861"/>
    <lineage>
        <taxon>Eukaryota</taxon>
        <taxon>Sar</taxon>
        <taxon>Stramenopiles</taxon>
        <taxon>Oomycota</taxon>
        <taxon>Saprolegniomycetes</taxon>
        <taxon>Saprolegniales</taxon>
        <taxon>Verrucalvaceae</taxon>
        <taxon>Aphanomyces</taxon>
    </lineage>
</organism>
<name>A0A6G0WNF7_9STRA</name>
<dbReference type="Proteomes" id="UP000481153">
    <property type="component" value="Unassembled WGS sequence"/>
</dbReference>
<proteinExistence type="predicted"/>
<dbReference type="AlphaFoldDB" id="A0A6G0WNF7"/>
<evidence type="ECO:0000313" key="2">
    <source>
        <dbReference type="EMBL" id="KAF0728867.1"/>
    </source>
</evidence>
<reference evidence="2 3" key="1">
    <citation type="submission" date="2019-07" db="EMBL/GenBank/DDBJ databases">
        <title>Genomics analysis of Aphanomyces spp. identifies a new class of oomycete effector associated with host adaptation.</title>
        <authorList>
            <person name="Gaulin E."/>
        </authorList>
    </citation>
    <scope>NUCLEOTIDE SEQUENCE [LARGE SCALE GENOMIC DNA]</scope>
    <source>
        <strain evidence="2 3">ATCC 201684</strain>
    </source>
</reference>